<keyword evidence="8 9" id="KW-0482">Metalloprotease</keyword>
<evidence type="ECO:0000256" key="6">
    <source>
        <dbReference type="ARBA" id="ARBA00022801"/>
    </source>
</evidence>
<dbReference type="PANTHER" id="PTHR28570">
    <property type="entry name" value="ASPARTYL AMINOPEPTIDASE"/>
    <property type="match status" value="1"/>
</dbReference>
<evidence type="ECO:0000256" key="3">
    <source>
        <dbReference type="ARBA" id="ARBA00022438"/>
    </source>
</evidence>
<evidence type="ECO:0000256" key="10">
    <source>
        <dbReference type="RuleBase" id="RU004387"/>
    </source>
</evidence>
<sequence>MDTQIQQTFEQLKQTISVSTSPFHTAKEAMRRLNEAGFVTLDWDSTWELVPGGKYAVCPFGTTVFGFQIGTDLSDTPVWKLSSSHIDNPGFRIKYNPVVSSKNGCRLNTEVYGGAIYSTWLDRPLSIAGRIALKNPQSAHPRLKLVDFKRPVAVLPNLAIHLNRTMNDGVALNAQTDLLPICGMDEHMDTDTFLQILANETGEKPEDILCFDLSVYHYAEPVRTGFSGDMFMAPRIDNISSVQACLTGLIEANPSDGISVAVLFDHEEIGSRSKNGANGNLLSYTLERICNALNISRENFLQSLVHSYYLSLDVAHAIHPAHPEKSDITSAMPLNRGFAIKASAKHAYCSDDDMTGVILQLAARHHIACQQNHMRNDYPGGSTVGPMVAANLPMCSADIGIPIYAMHSAMETAGMKDQYDLEAFMKAFYKEL</sequence>
<evidence type="ECO:0000313" key="12">
    <source>
        <dbReference type="Proteomes" id="UP001546774"/>
    </source>
</evidence>
<comment type="similarity">
    <text evidence="2 9">Belongs to the peptidase M18 family.</text>
</comment>
<evidence type="ECO:0000256" key="5">
    <source>
        <dbReference type="ARBA" id="ARBA00022723"/>
    </source>
</evidence>
<keyword evidence="4 9" id="KW-0645">Protease</keyword>
<keyword evidence="5 9" id="KW-0479">Metal-binding</keyword>
<dbReference type="PANTHER" id="PTHR28570:SF3">
    <property type="entry name" value="ASPARTYL AMINOPEPTIDASE"/>
    <property type="match status" value="1"/>
</dbReference>
<dbReference type="InterPro" id="IPR001948">
    <property type="entry name" value="Peptidase_M18"/>
</dbReference>
<evidence type="ECO:0000256" key="8">
    <source>
        <dbReference type="ARBA" id="ARBA00023049"/>
    </source>
</evidence>
<dbReference type="Pfam" id="PF02127">
    <property type="entry name" value="Peptidase_M18"/>
    <property type="match status" value="1"/>
</dbReference>
<dbReference type="NCBIfam" id="NF002759">
    <property type="entry name" value="PRK02813.1"/>
    <property type="match status" value="1"/>
</dbReference>
<gene>
    <name evidence="11" type="ORF">WMO37_05695</name>
</gene>
<dbReference type="Gene3D" id="3.40.630.10">
    <property type="entry name" value="Zn peptidases"/>
    <property type="match status" value="1"/>
</dbReference>
<evidence type="ECO:0000256" key="9">
    <source>
        <dbReference type="RuleBase" id="RU004386"/>
    </source>
</evidence>
<dbReference type="SUPFAM" id="SSF101821">
    <property type="entry name" value="Aminopeptidase/glucanase lid domain"/>
    <property type="match status" value="1"/>
</dbReference>
<name>A0ABV1H479_9FIRM</name>
<comment type="cofactor">
    <cofactor evidence="1 10">
        <name>Zn(2+)</name>
        <dbReference type="ChEBI" id="CHEBI:29105"/>
    </cofactor>
</comment>
<evidence type="ECO:0000256" key="2">
    <source>
        <dbReference type="ARBA" id="ARBA00008290"/>
    </source>
</evidence>
<dbReference type="Gene3D" id="2.30.250.10">
    <property type="entry name" value="Aminopeptidase i, Domain 2"/>
    <property type="match status" value="1"/>
</dbReference>
<keyword evidence="12" id="KW-1185">Reference proteome</keyword>
<keyword evidence="7 9" id="KW-0862">Zinc</keyword>
<dbReference type="PRINTS" id="PR00932">
    <property type="entry name" value="AMINO1PTASE"/>
</dbReference>
<evidence type="ECO:0000256" key="7">
    <source>
        <dbReference type="ARBA" id="ARBA00022833"/>
    </source>
</evidence>
<dbReference type="GO" id="GO:0004177">
    <property type="term" value="F:aminopeptidase activity"/>
    <property type="evidence" value="ECO:0007669"/>
    <property type="project" value="UniProtKB-KW"/>
</dbReference>
<dbReference type="EMBL" id="JBBMFS010000004">
    <property type="protein sequence ID" value="MEQ2554514.1"/>
    <property type="molecule type" value="Genomic_DNA"/>
</dbReference>
<keyword evidence="6 9" id="KW-0378">Hydrolase</keyword>
<reference evidence="11" key="1">
    <citation type="submission" date="2024-03" db="EMBL/GenBank/DDBJ databases">
        <title>Human intestinal bacterial collection.</title>
        <authorList>
            <person name="Pauvert C."/>
            <person name="Hitch T.C.A."/>
            <person name="Clavel T."/>
        </authorList>
    </citation>
    <scope>NUCLEOTIDE SEQUENCE [LARGE SCALE GENOMIC DNA]</scope>
    <source>
        <strain evidence="11">CLA-AA-H89B</strain>
    </source>
</reference>
<protein>
    <recommendedName>
        <fullName evidence="10">M18 family aminopeptidase</fullName>
        <ecNumber evidence="10">3.4.11.-</ecNumber>
    </recommendedName>
</protein>
<evidence type="ECO:0000256" key="4">
    <source>
        <dbReference type="ARBA" id="ARBA00022670"/>
    </source>
</evidence>
<accession>A0ABV1H479</accession>
<dbReference type="SUPFAM" id="SSF53187">
    <property type="entry name" value="Zn-dependent exopeptidases"/>
    <property type="match status" value="1"/>
</dbReference>
<comment type="caution">
    <text evidence="11">The sequence shown here is derived from an EMBL/GenBank/DDBJ whole genome shotgun (WGS) entry which is preliminary data.</text>
</comment>
<proteinExistence type="inferred from homology"/>
<organism evidence="11 12">
    <name type="scientific">Lachnospira intestinalis</name>
    <dbReference type="NCBI Taxonomy" id="3133158"/>
    <lineage>
        <taxon>Bacteria</taxon>
        <taxon>Bacillati</taxon>
        <taxon>Bacillota</taxon>
        <taxon>Clostridia</taxon>
        <taxon>Lachnospirales</taxon>
        <taxon>Lachnospiraceae</taxon>
        <taxon>Lachnospira</taxon>
    </lineage>
</organism>
<evidence type="ECO:0000313" key="11">
    <source>
        <dbReference type="EMBL" id="MEQ2554514.1"/>
    </source>
</evidence>
<dbReference type="EC" id="3.4.11.-" evidence="10"/>
<keyword evidence="3 9" id="KW-0031">Aminopeptidase</keyword>
<dbReference type="Proteomes" id="UP001546774">
    <property type="component" value="Unassembled WGS sequence"/>
</dbReference>
<dbReference type="InterPro" id="IPR023358">
    <property type="entry name" value="Peptidase_M18_dom2"/>
</dbReference>
<evidence type="ECO:0000256" key="1">
    <source>
        <dbReference type="ARBA" id="ARBA00001947"/>
    </source>
</evidence>